<dbReference type="PANTHER" id="PTHR43806">
    <property type="entry name" value="PEPTIDASE S8"/>
    <property type="match status" value="1"/>
</dbReference>
<dbReference type="InterPro" id="IPR015500">
    <property type="entry name" value="Peptidase_S8_subtilisin-rel"/>
</dbReference>
<dbReference type="Gene3D" id="3.50.30.30">
    <property type="match status" value="1"/>
</dbReference>
<keyword evidence="15" id="KW-1185">Reference proteome</keyword>
<evidence type="ECO:0000256" key="8">
    <source>
        <dbReference type="PIRSR" id="PIRSR615500-1"/>
    </source>
</evidence>
<evidence type="ECO:0000256" key="10">
    <source>
        <dbReference type="RuleBase" id="RU003355"/>
    </source>
</evidence>
<keyword evidence="7 9" id="KW-0720">Serine protease</keyword>
<reference evidence="14" key="1">
    <citation type="journal article" date="2020" name="Fungal Divers.">
        <title>Resolving the Mortierellaceae phylogeny through synthesis of multi-gene phylogenetics and phylogenomics.</title>
        <authorList>
            <person name="Vandepol N."/>
            <person name="Liber J."/>
            <person name="Desiro A."/>
            <person name="Na H."/>
            <person name="Kennedy M."/>
            <person name="Barry K."/>
            <person name="Grigoriev I.V."/>
            <person name="Miller A.N."/>
            <person name="O'Donnell K."/>
            <person name="Stajich J.E."/>
            <person name="Bonito G."/>
        </authorList>
    </citation>
    <scope>NUCLEOTIDE SEQUENCE</scope>
    <source>
        <strain evidence="14">BC1065</strain>
    </source>
</reference>
<dbReference type="PROSITE" id="PS00138">
    <property type="entry name" value="SUBTILASE_SER"/>
    <property type="match status" value="1"/>
</dbReference>
<dbReference type="SUPFAM" id="SSF52025">
    <property type="entry name" value="PA domain"/>
    <property type="match status" value="1"/>
</dbReference>
<dbReference type="InterPro" id="IPR036852">
    <property type="entry name" value="Peptidase_S8/S53_dom_sf"/>
</dbReference>
<dbReference type="InterPro" id="IPR000209">
    <property type="entry name" value="Peptidase_S8/S53_dom"/>
</dbReference>
<evidence type="ECO:0000259" key="13">
    <source>
        <dbReference type="Pfam" id="PF06280"/>
    </source>
</evidence>
<evidence type="ECO:0000256" key="2">
    <source>
        <dbReference type="ARBA" id="ARBA00022512"/>
    </source>
</evidence>
<dbReference type="Gene3D" id="3.40.50.200">
    <property type="entry name" value="Peptidase S8/S53 domain"/>
    <property type="match status" value="2"/>
</dbReference>
<feature type="domain" description="C5a peptidase/Subtilisin-like protease SBT2-like Fn3-like" evidence="13">
    <location>
        <begin position="584"/>
        <end position="696"/>
    </location>
</feature>
<dbReference type="PRINTS" id="PR00723">
    <property type="entry name" value="SUBTILISIN"/>
</dbReference>
<evidence type="ECO:0000313" key="15">
    <source>
        <dbReference type="Proteomes" id="UP000807716"/>
    </source>
</evidence>
<dbReference type="InterPro" id="IPR023828">
    <property type="entry name" value="Peptidase_S8_Ser-AS"/>
</dbReference>
<dbReference type="InterPro" id="IPR034187">
    <property type="entry name" value="Peptidases_S8_5"/>
</dbReference>
<dbReference type="GO" id="GO:0006508">
    <property type="term" value="P:proteolysis"/>
    <property type="evidence" value="ECO:0007669"/>
    <property type="project" value="UniProtKB-KW"/>
</dbReference>
<dbReference type="Proteomes" id="UP000807716">
    <property type="component" value="Unassembled WGS sequence"/>
</dbReference>
<evidence type="ECO:0000256" key="9">
    <source>
        <dbReference type="PROSITE-ProRule" id="PRU01240"/>
    </source>
</evidence>
<dbReference type="PANTHER" id="PTHR43806:SF66">
    <property type="entry name" value="SERIN ENDOPEPTIDASE"/>
    <property type="match status" value="1"/>
</dbReference>
<dbReference type="PROSITE" id="PS00136">
    <property type="entry name" value="SUBTILASE_ASP"/>
    <property type="match status" value="1"/>
</dbReference>
<feature type="active site" description="Charge relay system" evidence="8 9">
    <location>
        <position position="204"/>
    </location>
</feature>
<gene>
    <name evidence="14" type="ORF">DFQ27_004038</name>
</gene>
<protein>
    <submittedName>
        <fullName evidence="14">Uncharacterized protein</fullName>
    </submittedName>
</protein>
<dbReference type="GO" id="GO:0005615">
    <property type="term" value="C:extracellular space"/>
    <property type="evidence" value="ECO:0007669"/>
    <property type="project" value="TreeGrafter"/>
</dbReference>
<dbReference type="InterPro" id="IPR050131">
    <property type="entry name" value="Peptidase_S8_subtilisin-like"/>
</dbReference>
<dbReference type="GO" id="GO:0016020">
    <property type="term" value="C:membrane"/>
    <property type="evidence" value="ECO:0007669"/>
    <property type="project" value="InterPro"/>
</dbReference>
<feature type="domain" description="Peptidase S8/S53" evidence="11">
    <location>
        <begin position="152"/>
        <end position="541"/>
    </location>
</feature>
<sequence>MTAQPALSSFLIEFDQPVAGMSRMQRNELNEQQVEQIITAKRAQVSQQHADFQDALTNDLQVPFQVRHEFFDLLNGISIDLQDVAPSNIPTILDKIKALPGVIKASPLVSLSQPKMIVHNVGMEAMTLPPQLSNSHEQTGVLKARNELGLKGKGIKVGVIDTGVDYTHPALGECYGKGCKVAYGYDFVDGPYGDAPGGFDCVGHGTHVAGIIAANSAEDGFYGVAPEVTLGSYRVFPCNGNTKDDVIIAALEKAYQDRMDVVNLSLGGGSAWGDSSLAKVAGTLSKLGIVVVAAIGNDGDDGFSEVSSPSVNKDSFSVASFEGPGYLSYHFTQINSNTRYVISDRPPSSLCNIPLPLEIAKHDPEGCKPYPFSVQGKMVLIKRGNCTFIEKVKLAQAAGAIGCIFYNNVAGGFHPLVEDSQVNIPSFAISQQQGQNLLQEYSHANGDLKIEYSDNLDFFDNPTAGQISAFSSWGLGPELELKPDIGAPGGYIYSTVPVDKGSYSTMSGTSMATPFVAGTVALLLESNPDIDRTKVLGHMQSYANPGMYMSENVPDTVVHQGAGLVNVYAAIQGKATVQPARIAWNDTDHRPEAVILTLTNHYETEELFELSHRPAMSVLGYTQGGVPSSAIEYRAKFADLSINETRARLGPGEQATFSLTFTGPPSVDFDRHCLFSGYIQIKPTLDPSRPLLRIPYAGMHGSYGSLDVLDLSEGFPVLLGSDKDGIAQPLRSPTGGASTQGSPTVFTMRGRDYPTLLLKISNPIRGLRIFVMDHEKDAVIGEVPTVGSFLGRTDSIHTSYFSLPWIGRIINSAGHLLYLPDGVYSFVVVGPKPFADQQAFKPSEYESWSSPAIAIRR</sequence>
<feature type="active site" description="Charge relay system" evidence="8 9">
    <location>
        <position position="161"/>
    </location>
</feature>
<comment type="similarity">
    <text evidence="1 9 10">Belongs to the peptidase S8 family.</text>
</comment>
<evidence type="ECO:0000313" key="14">
    <source>
        <dbReference type="EMBL" id="KAG0259502.1"/>
    </source>
</evidence>
<dbReference type="InterPro" id="IPR023827">
    <property type="entry name" value="Peptidase_S8_Asp-AS"/>
</dbReference>
<keyword evidence="2" id="KW-0134">Cell wall</keyword>
<evidence type="ECO:0000256" key="5">
    <source>
        <dbReference type="ARBA" id="ARBA00022729"/>
    </source>
</evidence>
<dbReference type="Pfam" id="PF06280">
    <property type="entry name" value="fn3_5"/>
    <property type="match status" value="1"/>
</dbReference>
<organism evidence="14 15">
    <name type="scientific">Actinomortierella ambigua</name>
    <dbReference type="NCBI Taxonomy" id="1343610"/>
    <lineage>
        <taxon>Eukaryota</taxon>
        <taxon>Fungi</taxon>
        <taxon>Fungi incertae sedis</taxon>
        <taxon>Mucoromycota</taxon>
        <taxon>Mortierellomycotina</taxon>
        <taxon>Mortierellomycetes</taxon>
        <taxon>Mortierellales</taxon>
        <taxon>Mortierellaceae</taxon>
        <taxon>Actinomortierella</taxon>
    </lineage>
</organism>
<dbReference type="InterPro" id="IPR022398">
    <property type="entry name" value="Peptidase_S8_His-AS"/>
</dbReference>
<dbReference type="EMBL" id="JAAAJB010000282">
    <property type="protein sequence ID" value="KAG0259502.1"/>
    <property type="molecule type" value="Genomic_DNA"/>
</dbReference>
<dbReference type="InterPro" id="IPR003137">
    <property type="entry name" value="PA_domain"/>
</dbReference>
<keyword evidence="4 9" id="KW-0645">Protease</keyword>
<accession>A0A9P6Q6G4</accession>
<dbReference type="SUPFAM" id="SSF52743">
    <property type="entry name" value="Subtilisin-like"/>
    <property type="match status" value="1"/>
</dbReference>
<proteinExistence type="inferred from homology"/>
<keyword evidence="3" id="KW-0964">Secreted</keyword>
<dbReference type="Pfam" id="PF02225">
    <property type="entry name" value="PA"/>
    <property type="match status" value="1"/>
</dbReference>
<dbReference type="CDD" id="cd07489">
    <property type="entry name" value="Peptidases_S8_5"/>
    <property type="match status" value="1"/>
</dbReference>
<evidence type="ECO:0000256" key="3">
    <source>
        <dbReference type="ARBA" id="ARBA00022525"/>
    </source>
</evidence>
<dbReference type="GO" id="GO:0004252">
    <property type="term" value="F:serine-type endopeptidase activity"/>
    <property type="evidence" value="ECO:0007669"/>
    <property type="project" value="UniProtKB-UniRule"/>
</dbReference>
<evidence type="ECO:0000259" key="12">
    <source>
        <dbReference type="Pfam" id="PF02225"/>
    </source>
</evidence>
<keyword evidence="5" id="KW-0732">Signal</keyword>
<dbReference type="AlphaFoldDB" id="A0A9P6Q6G4"/>
<evidence type="ECO:0000256" key="1">
    <source>
        <dbReference type="ARBA" id="ARBA00011073"/>
    </source>
</evidence>
<dbReference type="InterPro" id="IPR010435">
    <property type="entry name" value="C5a/SBT2-like_Fn3"/>
</dbReference>
<evidence type="ECO:0000259" key="11">
    <source>
        <dbReference type="Pfam" id="PF00082"/>
    </source>
</evidence>
<name>A0A9P6Q6G4_9FUNG</name>
<dbReference type="PROSITE" id="PS51892">
    <property type="entry name" value="SUBTILASE"/>
    <property type="match status" value="1"/>
</dbReference>
<evidence type="ECO:0000256" key="4">
    <source>
        <dbReference type="ARBA" id="ARBA00022670"/>
    </source>
</evidence>
<feature type="domain" description="PA" evidence="12">
    <location>
        <begin position="363"/>
        <end position="437"/>
    </location>
</feature>
<dbReference type="PROSITE" id="PS00137">
    <property type="entry name" value="SUBTILASE_HIS"/>
    <property type="match status" value="1"/>
</dbReference>
<evidence type="ECO:0000256" key="7">
    <source>
        <dbReference type="ARBA" id="ARBA00022825"/>
    </source>
</evidence>
<dbReference type="InterPro" id="IPR046450">
    <property type="entry name" value="PA_dom_sf"/>
</dbReference>
<comment type="caution">
    <text evidence="14">The sequence shown here is derived from an EMBL/GenBank/DDBJ whole genome shotgun (WGS) entry which is preliminary data.</text>
</comment>
<evidence type="ECO:0000256" key="6">
    <source>
        <dbReference type="ARBA" id="ARBA00022801"/>
    </source>
</evidence>
<feature type="active site" description="Charge relay system" evidence="8 9">
    <location>
        <position position="510"/>
    </location>
</feature>
<keyword evidence="6 9" id="KW-0378">Hydrolase</keyword>
<dbReference type="OrthoDB" id="206201at2759"/>
<dbReference type="Pfam" id="PF00082">
    <property type="entry name" value="Peptidase_S8"/>
    <property type="match status" value="1"/>
</dbReference>